<feature type="region of interest" description="Disordered" evidence="5">
    <location>
        <begin position="286"/>
        <end position="354"/>
    </location>
</feature>
<dbReference type="RefSeq" id="XP_040884412.1">
    <property type="nucleotide sequence ID" value="XM_041023984.1"/>
</dbReference>
<dbReference type="HOGENOM" id="CLU_715665_0_0_1"/>
<feature type="zinc finger region" description="C3H1-type" evidence="4">
    <location>
        <begin position="2"/>
        <end position="29"/>
    </location>
</feature>
<evidence type="ECO:0000256" key="1">
    <source>
        <dbReference type="ARBA" id="ARBA00022723"/>
    </source>
</evidence>
<evidence type="ECO:0000313" key="8">
    <source>
        <dbReference type="Proteomes" id="UP000030672"/>
    </source>
</evidence>
<proteinExistence type="predicted"/>
<feature type="domain" description="C3H1-type" evidence="6">
    <location>
        <begin position="2"/>
        <end position="29"/>
    </location>
</feature>
<dbReference type="Proteomes" id="UP000030672">
    <property type="component" value="Unassembled WGS sequence"/>
</dbReference>
<accession>A0A074W734</accession>
<dbReference type="SMART" id="SM00356">
    <property type="entry name" value="ZnF_C3H1"/>
    <property type="match status" value="1"/>
</dbReference>
<dbReference type="GeneID" id="63917357"/>
<gene>
    <name evidence="7" type="ORF">M437DRAFT_61799</name>
</gene>
<evidence type="ECO:0000256" key="3">
    <source>
        <dbReference type="ARBA" id="ARBA00022833"/>
    </source>
</evidence>
<evidence type="ECO:0000256" key="2">
    <source>
        <dbReference type="ARBA" id="ARBA00022771"/>
    </source>
</evidence>
<sequence>MADPIPLCGYYHRGRCFRGSQCDYLHPANLDPMVPKEIDYQVCNEVGQGCVRCFQAGYPCDKKNRNHNDPKDPCSECRHFGGSGCKCILAQNTTQNDMLYPMMLNGANREPEYSLPPFKHREEPKSDGKIPSSMPADEIKPDWTGASKEELLAMPDMLPPQVRRRPRAYLIPPRETRSKRKKRDWHATHPPSGNTTSSVMTSTLSPGPMQHMAVSMLQSSAIPLQGPIVSTTVHWPTHRPMPMYYSSHTVIGPSMLGYPMAQAMSPAWVSQSMAPPRAPLPINRVPNARHAGYSPGQGTSQTRQPRPSVHHRPAMPTTTIPATNTHQASGSNGFSSDIVDTRPAKRSRTEANATTTRVEEWVKDVADVKDNTDATREFSESTMWRP</sequence>
<dbReference type="EMBL" id="KL584824">
    <property type="protein sequence ID" value="KEQ67389.1"/>
    <property type="molecule type" value="Genomic_DNA"/>
</dbReference>
<feature type="compositionally biased region" description="Basic and acidic residues" evidence="5">
    <location>
        <begin position="339"/>
        <end position="349"/>
    </location>
</feature>
<evidence type="ECO:0000256" key="5">
    <source>
        <dbReference type="SAM" id="MobiDB-lite"/>
    </source>
</evidence>
<dbReference type="AlphaFoldDB" id="A0A074W734"/>
<evidence type="ECO:0000256" key="4">
    <source>
        <dbReference type="PROSITE-ProRule" id="PRU00723"/>
    </source>
</evidence>
<organism evidence="7 8">
    <name type="scientific">Aureobasidium melanogenum (strain CBS 110374)</name>
    <name type="common">Aureobasidium pullulans var. melanogenum</name>
    <dbReference type="NCBI Taxonomy" id="1043003"/>
    <lineage>
        <taxon>Eukaryota</taxon>
        <taxon>Fungi</taxon>
        <taxon>Dikarya</taxon>
        <taxon>Ascomycota</taxon>
        <taxon>Pezizomycotina</taxon>
        <taxon>Dothideomycetes</taxon>
        <taxon>Dothideomycetidae</taxon>
        <taxon>Dothideales</taxon>
        <taxon>Saccotheciaceae</taxon>
        <taxon>Aureobasidium</taxon>
    </lineage>
</organism>
<protein>
    <recommendedName>
        <fullName evidence="6">C3H1-type domain-containing protein</fullName>
    </recommendedName>
</protein>
<dbReference type="InterPro" id="IPR036855">
    <property type="entry name" value="Znf_CCCH_sf"/>
</dbReference>
<name>A0A074W734_AURM1</name>
<feature type="compositionally biased region" description="Polar residues" evidence="5">
    <location>
        <begin position="316"/>
        <end position="335"/>
    </location>
</feature>
<reference evidence="7 8" key="1">
    <citation type="journal article" date="2014" name="BMC Genomics">
        <title>Genome sequencing of four Aureobasidium pullulans varieties: biotechnological potential, stress tolerance, and description of new species.</title>
        <authorList>
            <person name="Gostin Ar C."/>
            <person name="Ohm R.A."/>
            <person name="Kogej T."/>
            <person name="Sonjak S."/>
            <person name="Turk M."/>
            <person name="Zajc J."/>
            <person name="Zalar P."/>
            <person name="Grube M."/>
            <person name="Sun H."/>
            <person name="Han J."/>
            <person name="Sharma A."/>
            <person name="Chiniquy J."/>
            <person name="Ngan C.Y."/>
            <person name="Lipzen A."/>
            <person name="Barry K."/>
            <person name="Grigoriev I.V."/>
            <person name="Gunde-Cimerman N."/>
        </authorList>
    </citation>
    <scope>NUCLEOTIDE SEQUENCE [LARGE SCALE GENOMIC DNA]</scope>
    <source>
        <strain evidence="7 8">CBS 110374</strain>
    </source>
</reference>
<keyword evidence="1 4" id="KW-0479">Metal-binding</keyword>
<feature type="region of interest" description="Disordered" evidence="5">
    <location>
        <begin position="111"/>
        <end position="139"/>
    </location>
</feature>
<dbReference type="InterPro" id="IPR000571">
    <property type="entry name" value="Znf_CCCH"/>
</dbReference>
<evidence type="ECO:0000259" key="6">
    <source>
        <dbReference type="PROSITE" id="PS50103"/>
    </source>
</evidence>
<dbReference type="SUPFAM" id="SSF90229">
    <property type="entry name" value="CCCH zinc finger"/>
    <property type="match status" value="1"/>
</dbReference>
<feature type="compositionally biased region" description="Basic and acidic residues" evidence="5">
    <location>
        <begin position="119"/>
        <end position="128"/>
    </location>
</feature>
<feature type="region of interest" description="Disordered" evidence="5">
    <location>
        <begin position="172"/>
        <end position="201"/>
    </location>
</feature>
<evidence type="ECO:0000313" key="7">
    <source>
        <dbReference type="EMBL" id="KEQ67389.1"/>
    </source>
</evidence>
<feature type="compositionally biased region" description="Polar residues" evidence="5">
    <location>
        <begin position="191"/>
        <end position="201"/>
    </location>
</feature>
<feature type="compositionally biased region" description="Polar residues" evidence="5">
    <location>
        <begin position="296"/>
        <end position="305"/>
    </location>
</feature>
<dbReference type="GO" id="GO:0008270">
    <property type="term" value="F:zinc ion binding"/>
    <property type="evidence" value="ECO:0007669"/>
    <property type="project" value="UniProtKB-KW"/>
</dbReference>
<keyword evidence="8" id="KW-1185">Reference proteome</keyword>
<keyword evidence="2 4" id="KW-0863">Zinc-finger</keyword>
<dbReference type="PROSITE" id="PS50103">
    <property type="entry name" value="ZF_C3H1"/>
    <property type="match status" value="1"/>
</dbReference>
<keyword evidence="3 4" id="KW-0862">Zinc</keyword>